<dbReference type="AlphaFoldDB" id="A0A3E0WXE1"/>
<dbReference type="InterPro" id="IPR016039">
    <property type="entry name" value="Thiolase-like"/>
</dbReference>
<keyword evidence="2" id="KW-1185">Reference proteome</keyword>
<name>A0A3E0WXE1_9GAMM</name>
<proteinExistence type="predicted"/>
<dbReference type="EMBL" id="NFZW01000008">
    <property type="protein sequence ID" value="RFA36831.1"/>
    <property type="molecule type" value="Genomic_DNA"/>
</dbReference>
<comment type="caution">
    <text evidence="1">The sequence shown here is derived from an EMBL/GenBank/DDBJ whole genome shotgun (WGS) entry which is preliminary data.</text>
</comment>
<accession>A0A3E0WXE1</accession>
<gene>
    <name evidence="1" type="ORF">CAL65_09925</name>
</gene>
<evidence type="ECO:0000313" key="1">
    <source>
        <dbReference type="EMBL" id="RFA36831.1"/>
    </source>
</evidence>
<dbReference type="GO" id="GO:0016746">
    <property type="term" value="F:acyltransferase activity"/>
    <property type="evidence" value="ECO:0007669"/>
    <property type="project" value="InterPro"/>
</dbReference>
<dbReference type="Proteomes" id="UP000256763">
    <property type="component" value="Unassembled WGS sequence"/>
</dbReference>
<protein>
    <recommendedName>
        <fullName evidence="3">Beta-ketoacyl synthase N-terminal domain-containing protein</fullName>
    </recommendedName>
</protein>
<sequence>MPEGTDTPLSVIAGVGREPEPLVGQGDRKTMHGLPRAAEHALTAAGISANDVWAVSVNLLGDPVNRYEWQQLQRRLWPPEYGQRLAERLPPLQRPAGTFGDTGAAALPLQLALMHARYAHHAQLSRYGFSAAGPSLICEADDIPMRGVICLRPNNNGHRA</sequence>
<organism evidence="1 2">
    <name type="scientific">Alkalilimnicola ehrlichii</name>
    <dbReference type="NCBI Taxonomy" id="351052"/>
    <lineage>
        <taxon>Bacteria</taxon>
        <taxon>Pseudomonadati</taxon>
        <taxon>Pseudomonadota</taxon>
        <taxon>Gammaproteobacteria</taxon>
        <taxon>Chromatiales</taxon>
        <taxon>Ectothiorhodospiraceae</taxon>
        <taxon>Alkalilimnicola</taxon>
    </lineage>
</organism>
<evidence type="ECO:0000313" key="2">
    <source>
        <dbReference type="Proteomes" id="UP000256763"/>
    </source>
</evidence>
<reference evidence="2" key="1">
    <citation type="submission" date="2017-05" db="EMBL/GenBank/DDBJ databases">
        <authorList>
            <person name="Sharma S."/>
            <person name="Sidhu C."/>
            <person name="Pinnaka A.K."/>
        </authorList>
    </citation>
    <scope>NUCLEOTIDE SEQUENCE [LARGE SCALE GENOMIC DNA]</scope>
    <source>
        <strain evidence="2">AK93</strain>
    </source>
</reference>
<dbReference type="SUPFAM" id="SSF53901">
    <property type="entry name" value="Thiolase-like"/>
    <property type="match status" value="1"/>
</dbReference>
<evidence type="ECO:0008006" key="3">
    <source>
        <dbReference type="Google" id="ProtNLM"/>
    </source>
</evidence>